<gene>
    <name evidence="3" type="ORF">C1S78_019460</name>
</gene>
<dbReference type="Proteomes" id="UP000309231">
    <property type="component" value="Chromosome"/>
</dbReference>
<dbReference type="KEGG" id="mmuc:C1S78_019460"/>
<feature type="signal peptide" evidence="1">
    <location>
        <begin position="1"/>
        <end position="21"/>
    </location>
</feature>
<feature type="chain" id="PRO_5034004038" evidence="1">
    <location>
        <begin position="22"/>
        <end position="227"/>
    </location>
</feature>
<protein>
    <submittedName>
        <fullName evidence="3">DUF5642 family protein</fullName>
    </submittedName>
</protein>
<dbReference type="PROSITE" id="PS51257">
    <property type="entry name" value="PROKAR_LIPOPROTEIN"/>
    <property type="match status" value="1"/>
</dbReference>
<evidence type="ECO:0000313" key="3">
    <source>
        <dbReference type="EMBL" id="QPG67704.1"/>
    </source>
</evidence>
<dbReference type="InterPro" id="IPR041313">
    <property type="entry name" value="DUF5642"/>
</dbReference>
<dbReference type="GeneID" id="76727118"/>
<name>A0A8E4R4J7_MYCMU</name>
<feature type="domain" description="DUF5642" evidence="2">
    <location>
        <begin position="33"/>
        <end position="222"/>
    </location>
</feature>
<dbReference type="EMBL" id="CP062008">
    <property type="protein sequence ID" value="QPG67704.1"/>
    <property type="molecule type" value="Genomic_DNA"/>
</dbReference>
<reference evidence="3 4" key="1">
    <citation type="journal article" date="2019" name="BMC Evol. Biol.">
        <title>Comparative genomics of Mycobacterium mucogenicum and Mycobacterium neoaurum clade members emphasizing tRNA and non-coding RNA.</title>
        <authorList>
            <person name="Behra P.R.K."/>
            <person name="Pettersson B.M.F."/>
            <person name="Das S."/>
            <person name="Dasgupta S."/>
            <person name="Kirsebom L.A."/>
        </authorList>
    </citation>
    <scope>NUCLEOTIDE SEQUENCE [LARGE SCALE GENOMIC DNA]</scope>
    <source>
        <strain evidence="3 4">DSM 44124</strain>
    </source>
</reference>
<dbReference type="RefSeq" id="WP_138158468.1">
    <property type="nucleotide sequence ID" value="NZ_CP062008.1"/>
</dbReference>
<evidence type="ECO:0000313" key="4">
    <source>
        <dbReference type="Proteomes" id="UP000309231"/>
    </source>
</evidence>
<dbReference type="Pfam" id="PF18702">
    <property type="entry name" value="DUF5642"/>
    <property type="match status" value="1"/>
</dbReference>
<reference evidence="3 4" key="2">
    <citation type="journal article" date="2019" name="Sci. Rep.">
        <title>Insight into the biology of Mycobacterium mucogenicum and Mycobacterium neoaurum clade members.</title>
        <authorList>
            <person name="Behra P.R.K."/>
            <person name="Pettersson B.M.F."/>
            <person name="Ramesh M."/>
            <person name="Dasgupta S."/>
            <person name="Kirsebom L.A."/>
        </authorList>
    </citation>
    <scope>NUCLEOTIDE SEQUENCE [LARGE SCALE GENOMIC DNA]</scope>
    <source>
        <strain evidence="3 4">DSM 44124</strain>
    </source>
</reference>
<dbReference type="AlphaFoldDB" id="A0A8E4R4J7"/>
<organism evidence="3 4">
    <name type="scientific">Mycolicibacterium mucogenicum DSM 44124</name>
    <dbReference type="NCBI Taxonomy" id="1226753"/>
    <lineage>
        <taxon>Bacteria</taxon>
        <taxon>Bacillati</taxon>
        <taxon>Actinomycetota</taxon>
        <taxon>Actinomycetes</taxon>
        <taxon>Mycobacteriales</taxon>
        <taxon>Mycobacteriaceae</taxon>
        <taxon>Mycolicibacterium</taxon>
    </lineage>
</organism>
<keyword evidence="1" id="KW-0732">Signal</keyword>
<evidence type="ECO:0000259" key="2">
    <source>
        <dbReference type="Pfam" id="PF18702"/>
    </source>
</evidence>
<proteinExistence type="predicted"/>
<keyword evidence="4" id="KW-1185">Reference proteome</keyword>
<evidence type="ECO:0000256" key="1">
    <source>
        <dbReference type="SAM" id="SignalP"/>
    </source>
</evidence>
<sequence>MKLRITASVLAAALTAACAPATTPPRNVDNGLAKLFGIEGSLPRTYAASRKPERSLTEQDIARQRESFEGTHYSPAACWRAARVNTEPAGTKVAGVWAVSAEEHSRIEFTASQTREPLAGRSQSDEPQCRAVAFAGRTADWPDVSGVTTVIDAPHIDGVQTYARQTFLTIHDQEQQATLVQYLYLAELDEHHTVMTVFITEDDGKANSLTRNDAADLFVKATQLMHV</sequence>
<accession>A0A8E4R4J7</accession>